<dbReference type="GO" id="GO:0005509">
    <property type="term" value="F:calcium ion binding"/>
    <property type="evidence" value="ECO:0007669"/>
    <property type="project" value="InterPro"/>
</dbReference>
<dbReference type="FunFam" id="2.10.25.10:FF:000139">
    <property type="entry name" value="Fibulin-1"/>
    <property type="match status" value="2"/>
</dbReference>
<dbReference type="STRING" id="46731.A0A3M6T508"/>
<dbReference type="PROSITE" id="PS50026">
    <property type="entry name" value="EGF_3"/>
    <property type="match status" value="6"/>
</dbReference>
<dbReference type="InterPro" id="IPR001881">
    <property type="entry name" value="EGF-like_Ca-bd_dom"/>
</dbReference>
<evidence type="ECO:0000256" key="4">
    <source>
        <dbReference type="ARBA" id="ARBA00023157"/>
    </source>
</evidence>
<dbReference type="PROSITE" id="PS00010">
    <property type="entry name" value="ASX_HYDROXYL"/>
    <property type="match status" value="6"/>
</dbReference>
<dbReference type="InterPro" id="IPR049883">
    <property type="entry name" value="NOTCH1_EGF-like"/>
</dbReference>
<dbReference type="EMBL" id="RCHS01004337">
    <property type="protein sequence ID" value="RMX35925.1"/>
    <property type="molecule type" value="Genomic_DNA"/>
</dbReference>
<dbReference type="InterPro" id="IPR000152">
    <property type="entry name" value="EGF-type_Asp/Asn_hydroxyl_site"/>
</dbReference>
<dbReference type="PANTHER" id="PTHR24034:SF209">
    <property type="entry name" value="EGF-LIKE DOMAIN-CONTAINING PROTEIN"/>
    <property type="match status" value="1"/>
</dbReference>
<feature type="domain" description="EGF-like" evidence="6">
    <location>
        <begin position="386"/>
        <end position="423"/>
    </location>
</feature>
<keyword evidence="3" id="KW-0677">Repeat</keyword>
<keyword evidence="4" id="KW-1015">Disulfide bond</keyword>
<evidence type="ECO:0000259" key="6">
    <source>
        <dbReference type="PROSITE" id="PS50026"/>
    </source>
</evidence>
<dbReference type="InterPro" id="IPR008979">
    <property type="entry name" value="Galactose-bd-like_sf"/>
</dbReference>
<dbReference type="SUPFAM" id="SSF49785">
    <property type="entry name" value="Galactose-binding domain-like"/>
    <property type="match status" value="1"/>
</dbReference>
<dbReference type="AlphaFoldDB" id="A0A3M6T508"/>
<dbReference type="FunFam" id="2.10.25.10:FF:000038">
    <property type="entry name" value="Fibrillin 2"/>
    <property type="match status" value="4"/>
</dbReference>
<dbReference type="Gene3D" id="2.60.120.260">
    <property type="entry name" value="Galactose-binding domain-like"/>
    <property type="match status" value="1"/>
</dbReference>
<proteinExistence type="predicted"/>
<dbReference type="InterPro" id="IPR024731">
    <property type="entry name" value="NELL2-like_EGF"/>
</dbReference>
<dbReference type="InterPro" id="IPR000742">
    <property type="entry name" value="EGF"/>
</dbReference>
<dbReference type="OrthoDB" id="10022113at2759"/>
<keyword evidence="2" id="KW-0732">Signal</keyword>
<dbReference type="InterPro" id="IPR009030">
    <property type="entry name" value="Growth_fac_rcpt_cys_sf"/>
</dbReference>
<feature type="domain" description="EGF-like" evidence="6">
    <location>
        <begin position="433"/>
        <end position="475"/>
    </location>
</feature>
<evidence type="ECO:0000256" key="2">
    <source>
        <dbReference type="ARBA" id="ARBA00022729"/>
    </source>
</evidence>
<name>A0A3M6T508_POCDA</name>
<evidence type="ECO:0000256" key="3">
    <source>
        <dbReference type="ARBA" id="ARBA00022737"/>
    </source>
</evidence>
<comment type="caution">
    <text evidence="5">Lacks conserved residue(s) required for the propagation of feature annotation.</text>
</comment>
<evidence type="ECO:0000313" key="7">
    <source>
        <dbReference type="EMBL" id="RMX35925.1"/>
    </source>
</evidence>
<dbReference type="Gene3D" id="2.10.25.10">
    <property type="entry name" value="Laminin"/>
    <property type="match status" value="6"/>
</dbReference>
<evidence type="ECO:0000256" key="5">
    <source>
        <dbReference type="PROSITE-ProRule" id="PRU00076"/>
    </source>
</evidence>
<dbReference type="PROSITE" id="PS01186">
    <property type="entry name" value="EGF_2"/>
    <property type="match status" value="1"/>
</dbReference>
<feature type="domain" description="EGF-like" evidence="6">
    <location>
        <begin position="339"/>
        <end position="376"/>
    </location>
</feature>
<protein>
    <recommendedName>
        <fullName evidence="6">EGF-like domain-containing protein</fullName>
    </recommendedName>
</protein>
<feature type="non-terminal residue" evidence="7">
    <location>
        <position position="522"/>
    </location>
</feature>
<reference evidence="7 8" key="1">
    <citation type="journal article" date="2018" name="Sci. Rep.">
        <title>Comparative analysis of the Pocillopora damicornis genome highlights role of immune system in coral evolution.</title>
        <authorList>
            <person name="Cunning R."/>
            <person name="Bay R.A."/>
            <person name="Gillette P."/>
            <person name="Baker A.C."/>
            <person name="Traylor-Knowles N."/>
        </authorList>
    </citation>
    <scope>NUCLEOTIDE SEQUENCE [LARGE SCALE GENOMIC DNA]</scope>
    <source>
        <strain evidence="7">RSMAS</strain>
        <tissue evidence="7">Whole animal</tissue>
    </source>
</reference>
<dbReference type="SUPFAM" id="SSF57184">
    <property type="entry name" value="Growth factor receptor domain"/>
    <property type="match status" value="1"/>
</dbReference>
<feature type="non-terminal residue" evidence="7">
    <location>
        <position position="1"/>
    </location>
</feature>
<dbReference type="InterPro" id="IPR050751">
    <property type="entry name" value="ECM_structural_protein"/>
</dbReference>
<dbReference type="SUPFAM" id="SSF57196">
    <property type="entry name" value="EGF/Laminin"/>
    <property type="match status" value="2"/>
</dbReference>
<organism evidence="7 8">
    <name type="scientific">Pocillopora damicornis</name>
    <name type="common">Cauliflower coral</name>
    <name type="synonym">Millepora damicornis</name>
    <dbReference type="NCBI Taxonomy" id="46731"/>
    <lineage>
        <taxon>Eukaryota</taxon>
        <taxon>Metazoa</taxon>
        <taxon>Cnidaria</taxon>
        <taxon>Anthozoa</taxon>
        <taxon>Hexacorallia</taxon>
        <taxon>Scleractinia</taxon>
        <taxon>Astrocoeniina</taxon>
        <taxon>Pocilloporidae</taxon>
        <taxon>Pocillopora</taxon>
    </lineage>
</organism>
<feature type="domain" description="EGF-like" evidence="6">
    <location>
        <begin position="246"/>
        <end position="283"/>
    </location>
</feature>
<dbReference type="SMART" id="SM00179">
    <property type="entry name" value="EGF_CA"/>
    <property type="match status" value="6"/>
</dbReference>
<accession>A0A3M6T508</accession>
<gene>
    <name evidence="7" type="ORF">pdam_00005254</name>
</gene>
<dbReference type="Proteomes" id="UP000275408">
    <property type="component" value="Unassembled WGS sequence"/>
</dbReference>
<sequence>SGRYVFITIPSKTASLNLCEVQIYAVYEFDLTKTGSVTQSSTAVIEMTADQGVDNDRLTCIVTKEQTDPWWKIDLRRYYDVEEVVIYPHSESFIPYSSQLYHVHVDQRLCGNAGVANKKFVSVICSPKLHGRVIVIKNVGANKRVALCEVEVYSEVRVAYDHLCRSPYLCNSDYRCGSGNGYTTCECKEEGTFVQVCVTDFDECKTAPCLSDHICNNTVGSYRCECPLGFAEDPSSQNPVNVICNDVDECQVPSTCSSDLVCNNTVGSYRCECSLGYVEDPSSQNPVNVTCVDFDECKTAPCPSDHICNNTVGSYRCECPLGFVEDPSSQNPVNIICNDVDECQVPSTCSSDLVCNNTVGSYRCECSLGYVEDPSSQNPVNVTCVDIDECQSGSACRSDLVCNNTFGSYRCECALGFVEDPSSQNPVNTLCNDVDECVNSVESLGCSSLSNCVNLEGSFFCTCKEGYLGDGQTCQGRREVFEMVCRNRGGLESMCDKSGDYKCKCDNGSGRVVDIHEAALRV</sequence>
<evidence type="ECO:0000313" key="8">
    <source>
        <dbReference type="Proteomes" id="UP000275408"/>
    </source>
</evidence>
<keyword evidence="1 5" id="KW-0245">EGF-like domain</keyword>
<dbReference type="Pfam" id="PF12947">
    <property type="entry name" value="EGF_3"/>
    <property type="match status" value="1"/>
</dbReference>
<dbReference type="InterPro" id="IPR018097">
    <property type="entry name" value="EGF_Ca-bd_CS"/>
</dbReference>
<feature type="domain" description="EGF-like" evidence="6">
    <location>
        <begin position="200"/>
        <end position="236"/>
    </location>
</feature>
<dbReference type="SMART" id="SM00181">
    <property type="entry name" value="EGF"/>
    <property type="match status" value="6"/>
</dbReference>
<evidence type="ECO:0000256" key="1">
    <source>
        <dbReference type="ARBA" id="ARBA00022536"/>
    </source>
</evidence>
<keyword evidence="8" id="KW-1185">Reference proteome</keyword>
<feature type="domain" description="EGF-like" evidence="6">
    <location>
        <begin position="293"/>
        <end position="329"/>
    </location>
</feature>
<dbReference type="Pfam" id="PF07645">
    <property type="entry name" value="EGF_CA"/>
    <property type="match status" value="5"/>
</dbReference>
<dbReference type="PROSITE" id="PS01187">
    <property type="entry name" value="EGF_CA"/>
    <property type="match status" value="3"/>
</dbReference>
<dbReference type="PANTHER" id="PTHR24034">
    <property type="entry name" value="EGF-LIKE DOMAIN-CONTAINING PROTEIN"/>
    <property type="match status" value="1"/>
</dbReference>
<comment type="caution">
    <text evidence="7">The sequence shown here is derived from an EMBL/GenBank/DDBJ whole genome shotgun (WGS) entry which is preliminary data.</text>
</comment>
<dbReference type="CDD" id="cd00054">
    <property type="entry name" value="EGF_CA"/>
    <property type="match status" value="6"/>
</dbReference>